<sequence>MIQKTNHNLCRSHPLSAQRTFSEQKEKAILESPLFILGLDTTGDPGDFQCGFLFALDPQQTTYRKPPRNEIKKKTTEV</sequence>
<evidence type="ECO:0000313" key="1">
    <source>
        <dbReference type="EMBL" id="GIX76746.1"/>
    </source>
</evidence>
<organism evidence="1 2">
    <name type="scientific">Caerostris extrusa</name>
    <name type="common">Bark spider</name>
    <name type="synonym">Caerostris bankana</name>
    <dbReference type="NCBI Taxonomy" id="172846"/>
    <lineage>
        <taxon>Eukaryota</taxon>
        <taxon>Metazoa</taxon>
        <taxon>Ecdysozoa</taxon>
        <taxon>Arthropoda</taxon>
        <taxon>Chelicerata</taxon>
        <taxon>Arachnida</taxon>
        <taxon>Araneae</taxon>
        <taxon>Araneomorphae</taxon>
        <taxon>Entelegynae</taxon>
        <taxon>Araneoidea</taxon>
        <taxon>Araneidae</taxon>
        <taxon>Caerostris</taxon>
    </lineage>
</organism>
<gene>
    <name evidence="1" type="ORF">CEXT_252591</name>
</gene>
<accession>A0AAV4MXR6</accession>
<proteinExistence type="predicted"/>
<dbReference type="Proteomes" id="UP001054945">
    <property type="component" value="Unassembled WGS sequence"/>
</dbReference>
<name>A0AAV4MXR6_CAEEX</name>
<evidence type="ECO:0000313" key="2">
    <source>
        <dbReference type="Proteomes" id="UP001054945"/>
    </source>
</evidence>
<reference evidence="1 2" key="1">
    <citation type="submission" date="2021-06" db="EMBL/GenBank/DDBJ databases">
        <title>Caerostris extrusa draft genome.</title>
        <authorList>
            <person name="Kono N."/>
            <person name="Arakawa K."/>
        </authorList>
    </citation>
    <scope>NUCLEOTIDE SEQUENCE [LARGE SCALE GENOMIC DNA]</scope>
</reference>
<dbReference type="EMBL" id="BPLR01020282">
    <property type="protein sequence ID" value="GIX76746.1"/>
    <property type="molecule type" value="Genomic_DNA"/>
</dbReference>
<dbReference type="AlphaFoldDB" id="A0AAV4MXR6"/>
<comment type="caution">
    <text evidence="1">The sequence shown here is derived from an EMBL/GenBank/DDBJ whole genome shotgun (WGS) entry which is preliminary data.</text>
</comment>
<keyword evidence="2" id="KW-1185">Reference proteome</keyword>
<protein>
    <submittedName>
        <fullName evidence="1">Uncharacterized protein</fullName>
    </submittedName>
</protein>